<name>A0AAJ4MS97_9BURK</name>
<dbReference type="EMBL" id="CP071520">
    <property type="protein sequence ID" value="QSX96127.1"/>
    <property type="molecule type" value="Genomic_DNA"/>
</dbReference>
<organism evidence="1 2">
    <name type="scientific">Janthinobacterium lividum</name>
    <dbReference type="NCBI Taxonomy" id="29581"/>
    <lineage>
        <taxon>Bacteria</taxon>
        <taxon>Pseudomonadati</taxon>
        <taxon>Pseudomonadota</taxon>
        <taxon>Betaproteobacteria</taxon>
        <taxon>Burkholderiales</taxon>
        <taxon>Oxalobacteraceae</taxon>
        <taxon>Janthinobacterium</taxon>
    </lineage>
</organism>
<reference evidence="1 2" key="1">
    <citation type="submission" date="2021-03" db="EMBL/GenBank/DDBJ databases">
        <title>Draft genome sequence of Janthinobacterium sp. strain PLB02 isolated from infected primmorphs (Lubomirskia baicalensis).</title>
        <authorList>
            <person name="Chernogor L.I."/>
            <person name="Belikov S.I."/>
            <person name="Petrushin I.S."/>
        </authorList>
    </citation>
    <scope>NUCLEOTIDE SEQUENCE [LARGE SCALE GENOMIC DNA]</scope>
    <source>
        <strain evidence="1 2">PLB02</strain>
    </source>
</reference>
<evidence type="ECO:0000313" key="1">
    <source>
        <dbReference type="EMBL" id="QSX96127.1"/>
    </source>
</evidence>
<dbReference type="AlphaFoldDB" id="A0AAJ4MS97"/>
<protein>
    <submittedName>
        <fullName evidence="1">Uncharacterized protein</fullName>
    </submittedName>
</protein>
<gene>
    <name evidence="1" type="ORF">J3P46_26490</name>
</gene>
<sequence length="178" mass="18958">MIFSSTEKVKRIYLAGISSALLSSTYLDAGATSRIADAEINSVNGTPCFTISQTEENRNGQPLLGALSISDLSVKPATKVWSYVMSGGRKIPLSSKSCLLYGDIPQGANGMPAPELQTGRVYSIFLNGRPDDPSDPTYGYRGKFCIAATSADERKIIAIGSGTPAWKHDNCPVHSLVP</sequence>
<dbReference type="RefSeq" id="WP_151097174.1">
    <property type="nucleotide sequence ID" value="NZ_CP071520.1"/>
</dbReference>
<proteinExistence type="predicted"/>
<evidence type="ECO:0000313" key="2">
    <source>
        <dbReference type="Proteomes" id="UP000662821"/>
    </source>
</evidence>
<dbReference type="Proteomes" id="UP000662821">
    <property type="component" value="Chromosome"/>
</dbReference>
<accession>A0AAJ4MS97</accession>